<reference evidence="2" key="1">
    <citation type="submission" date="2021-02" db="EMBL/GenBank/DDBJ databases">
        <authorList>
            <person name="Dougan E. K."/>
            <person name="Rhodes N."/>
            <person name="Thang M."/>
            <person name="Chan C."/>
        </authorList>
    </citation>
    <scope>NUCLEOTIDE SEQUENCE</scope>
</reference>
<name>A0A813HT93_POLGL</name>
<feature type="compositionally biased region" description="Acidic residues" evidence="1">
    <location>
        <begin position="66"/>
        <end position="75"/>
    </location>
</feature>
<dbReference type="EMBL" id="CAJNNV010032751">
    <property type="protein sequence ID" value="CAE8640944.1"/>
    <property type="molecule type" value="Genomic_DNA"/>
</dbReference>
<evidence type="ECO:0000256" key="1">
    <source>
        <dbReference type="SAM" id="MobiDB-lite"/>
    </source>
</evidence>
<dbReference type="Proteomes" id="UP000654075">
    <property type="component" value="Unassembled WGS sequence"/>
</dbReference>
<feature type="compositionally biased region" description="Basic and acidic residues" evidence="1">
    <location>
        <begin position="19"/>
        <end position="65"/>
    </location>
</feature>
<dbReference type="AlphaFoldDB" id="A0A813HT93"/>
<protein>
    <submittedName>
        <fullName evidence="2">Uncharacterized protein</fullName>
    </submittedName>
</protein>
<accession>A0A813HT93</accession>
<proteinExistence type="predicted"/>
<sequence>MSGIWKEDGTYEFAPGEWKALKGQEKGNKGKGKGDKGKGDKGKGKGKDGKGKDEGPAAKRARLGEPEEEEELPEFDFEKDWKDKLVTLLNLKGAKELNGLIGNVKEYNEETKRFLVALQGGKGEKSIKMENIFKVMTGSLVKLRGLDSIELNDTIAECGKLDVETMRYDVVVSDGRHVKVKPANVEFMARYETAKVAGEASQMERIRSANGLRDRLTAVEEFEYPSPQVLPATALEEYATKFPKAVVIGKSNAANPKGAQVLAREVISAMKVPPGARLIFISMPRERCVAPALTEMRHDELLRLGKFAGTLVRRFAPRPVYFLIPGAVAKGPPSALNSATC</sequence>
<evidence type="ECO:0000313" key="2">
    <source>
        <dbReference type="EMBL" id="CAE8640944.1"/>
    </source>
</evidence>
<organism evidence="2 3">
    <name type="scientific">Polarella glacialis</name>
    <name type="common">Dinoflagellate</name>
    <dbReference type="NCBI Taxonomy" id="89957"/>
    <lineage>
        <taxon>Eukaryota</taxon>
        <taxon>Sar</taxon>
        <taxon>Alveolata</taxon>
        <taxon>Dinophyceae</taxon>
        <taxon>Suessiales</taxon>
        <taxon>Suessiaceae</taxon>
        <taxon>Polarella</taxon>
    </lineage>
</organism>
<gene>
    <name evidence="2" type="ORF">PGLA1383_LOCUS55672</name>
</gene>
<comment type="caution">
    <text evidence="2">The sequence shown here is derived from an EMBL/GenBank/DDBJ whole genome shotgun (WGS) entry which is preliminary data.</text>
</comment>
<keyword evidence="3" id="KW-1185">Reference proteome</keyword>
<evidence type="ECO:0000313" key="3">
    <source>
        <dbReference type="Proteomes" id="UP000654075"/>
    </source>
</evidence>
<dbReference type="OrthoDB" id="442102at2759"/>
<feature type="region of interest" description="Disordered" evidence="1">
    <location>
        <begin position="15"/>
        <end position="75"/>
    </location>
</feature>
<feature type="non-terminal residue" evidence="2">
    <location>
        <position position="341"/>
    </location>
</feature>